<proteinExistence type="predicted"/>
<accession>A0A167GEW7</accession>
<dbReference type="Gene3D" id="3.90.550.10">
    <property type="entry name" value="Spore Coat Polysaccharide Biosynthesis Protein SpsA, Chain A"/>
    <property type="match status" value="1"/>
</dbReference>
<protein>
    <submittedName>
        <fullName evidence="2">Nucleotidyl transferase</fullName>
    </submittedName>
</protein>
<dbReference type="RefSeq" id="WP_063375931.1">
    <property type="nucleotide sequence ID" value="NZ_AUXT01000057.1"/>
</dbReference>
<reference evidence="2 3" key="1">
    <citation type="submission" date="2013-07" db="EMBL/GenBank/DDBJ databases">
        <title>Comparative Genomic and Metabolomic Analysis of Twelve Strains of Pseudoalteromonas luteoviolacea.</title>
        <authorList>
            <person name="Vynne N.G."/>
            <person name="Mansson M."/>
            <person name="Gram L."/>
        </authorList>
    </citation>
    <scope>NUCLEOTIDE SEQUENCE [LARGE SCALE GENOMIC DNA]</scope>
    <source>
        <strain evidence="2 3">NCIMB 1942</strain>
    </source>
</reference>
<evidence type="ECO:0000313" key="3">
    <source>
        <dbReference type="Proteomes" id="UP000076587"/>
    </source>
</evidence>
<dbReference type="Proteomes" id="UP000076587">
    <property type="component" value="Unassembled WGS sequence"/>
</dbReference>
<sequence>MKAILLAAGLGTRLQPITDTLPKCLVPINGQPLLGLWLDKLVQLGVEEILINTHYFREQVEAFVATSPYHDRIILNYEPELMGTAGTLVRNRTFWQGHTCMVIHADNYCQSSLVSMLEAHNQRQTRTDTTLLLFKTPTPRSCGIVKLDTDQVIQEFHEKVENPPGNLASGALFIFSPEVYERYFAHLKTEQPYELSLDVVPNMIGKLQGWLVDDHYIDIGTPDSYAEAQVMAKVAANQTNNAGSNIA</sequence>
<comment type="caution">
    <text evidence="2">The sequence shown here is derived from an EMBL/GenBank/DDBJ whole genome shotgun (WGS) entry which is preliminary data.</text>
</comment>
<dbReference type="Pfam" id="PF00483">
    <property type="entry name" value="NTP_transferase"/>
    <property type="match status" value="1"/>
</dbReference>
<dbReference type="SUPFAM" id="SSF53448">
    <property type="entry name" value="Nucleotide-diphospho-sugar transferases"/>
    <property type="match status" value="1"/>
</dbReference>
<dbReference type="InterPro" id="IPR005835">
    <property type="entry name" value="NTP_transferase_dom"/>
</dbReference>
<dbReference type="InterPro" id="IPR050486">
    <property type="entry name" value="Mannose-1P_guanyltransferase"/>
</dbReference>
<dbReference type="AlphaFoldDB" id="A0A167GEW7"/>
<evidence type="ECO:0000313" key="2">
    <source>
        <dbReference type="EMBL" id="KZN54994.1"/>
    </source>
</evidence>
<dbReference type="GO" id="GO:0016740">
    <property type="term" value="F:transferase activity"/>
    <property type="evidence" value="ECO:0007669"/>
    <property type="project" value="UniProtKB-KW"/>
</dbReference>
<evidence type="ECO:0000259" key="1">
    <source>
        <dbReference type="Pfam" id="PF00483"/>
    </source>
</evidence>
<dbReference type="EMBL" id="AUXT01000057">
    <property type="protein sequence ID" value="KZN54994.1"/>
    <property type="molecule type" value="Genomic_DNA"/>
</dbReference>
<dbReference type="OrthoDB" id="9788272at2"/>
<organism evidence="2 3">
    <name type="scientific">Pseudoalteromonas luteoviolacea NCIMB 1942</name>
    <dbReference type="NCBI Taxonomy" id="1365253"/>
    <lineage>
        <taxon>Bacteria</taxon>
        <taxon>Pseudomonadati</taxon>
        <taxon>Pseudomonadota</taxon>
        <taxon>Gammaproteobacteria</taxon>
        <taxon>Alteromonadales</taxon>
        <taxon>Pseudoalteromonadaceae</taxon>
        <taxon>Pseudoalteromonas</taxon>
    </lineage>
</organism>
<feature type="domain" description="Nucleotidyl transferase" evidence="1">
    <location>
        <begin position="2"/>
        <end position="230"/>
    </location>
</feature>
<name>A0A167GEW7_9GAMM</name>
<dbReference type="PANTHER" id="PTHR22572">
    <property type="entry name" value="SUGAR-1-PHOSPHATE GUANYL TRANSFERASE"/>
    <property type="match status" value="1"/>
</dbReference>
<dbReference type="InterPro" id="IPR029044">
    <property type="entry name" value="Nucleotide-diphossugar_trans"/>
</dbReference>
<dbReference type="CDD" id="cd04181">
    <property type="entry name" value="NTP_transferase"/>
    <property type="match status" value="1"/>
</dbReference>
<gene>
    <name evidence="2" type="ORF">N482_05410</name>
</gene>
<keyword evidence="2" id="KW-0808">Transferase</keyword>
<dbReference type="PATRIC" id="fig|1365253.3.peg.984"/>